<dbReference type="PANTHER" id="PTHR30627:SF24">
    <property type="entry name" value="PENICILLIN-BINDING PROTEIN 4B"/>
    <property type="match status" value="1"/>
</dbReference>
<comment type="caution">
    <text evidence="4">The sequence shown here is derived from an EMBL/GenBank/DDBJ whole genome shotgun (WGS) entry which is preliminary data.</text>
</comment>
<reference evidence="4" key="1">
    <citation type="journal article" date="2021" name="PeerJ">
        <title>Extensive microbial diversity within the chicken gut microbiome revealed by metagenomics and culture.</title>
        <authorList>
            <person name="Gilroy R."/>
            <person name="Ravi A."/>
            <person name="Getino M."/>
            <person name="Pursley I."/>
            <person name="Horton D.L."/>
            <person name="Alikhan N.F."/>
            <person name="Baker D."/>
            <person name="Gharbi K."/>
            <person name="Hall N."/>
            <person name="Watson M."/>
            <person name="Adriaenssens E.M."/>
            <person name="Foster-Nyarko E."/>
            <person name="Jarju S."/>
            <person name="Secka A."/>
            <person name="Antonio M."/>
            <person name="Oren A."/>
            <person name="Chaudhuri R.R."/>
            <person name="La Ragione R."/>
            <person name="Hildebrand F."/>
            <person name="Pallen M.J."/>
        </authorList>
    </citation>
    <scope>NUCLEOTIDE SEQUENCE</scope>
    <source>
        <strain evidence="4">4376</strain>
    </source>
</reference>
<evidence type="ECO:0000313" key="4">
    <source>
        <dbReference type="EMBL" id="HIW95949.1"/>
    </source>
</evidence>
<feature type="region of interest" description="Disordered" evidence="1">
    <location>
        <begin position="183"/>
        <end position="205"/>
    </location>
</feature>
<organism evidence="4 5">
    <name type="scientific">Candidatus Corynebacterium gallistercoris</name>
    <dbReference type="NCBI Taxonomy" id="2838530"/>
    <lineage>
        <taxon>Bacteria</taxon>
        <taxon>Bacillati</taxon>
        <taxon>Actinomycetota</taxon>
        <taxon>Actinomycetes</taxon>
        <taxon>Mycobacteriales</taxon>
        <taxon>Corynebacteriaceae</taxon>
        <taxon>Corynebacterium</taxon>
    </lineage>
</organism>
<dbReference type="PANTHER" id="PTHR30627">
    <property type="entry name" value="PEPTIDOGLYCAN D,D-TRANSPEPTIDASE"/>
    <property type="match status" value="1"/>
</dbReference>
<dbReference type="EMBL" id="DXFZ01000069">
    <property type="protein sequence ID" value="HIW95949.1"/>
    <property type="molecule type" value="Genomic_DNA"/>
</dbReference>
<dbReference type="InterPro" id="IPR001460">
    <property type="entry name" value="PCN-bd_Tpept"/>
</dbReference>
<dbReference type="InterPro" id="IPR054120">
    <property type="entry name" value="PBPA_dimer"/>
</dbReference>
<name>A0A9D1RY97_9CORY</name>
<dbReference type="GO" id="GO:0005886">
    <property type="term" value="C:plasma membrane"/>
    <property type="evidence" value="ECO:0007669"/>
    <property type="project" value="TreeGrafter"/>
</dbReference>
<reference evidence="4" key="2">
    <citation type="submission" date="2021-04" db="EMBL/GenBank/DDBJ databases">
        <authorList>
            <person name="Gilroy R."/>
        </authorList>
    </citation>
    <scope>NUCLEOTIDE SEQUENCE</scope>
    <source>
        <strain evidence="4">4376</strain>
    </source>
</reference>
<feature type="domain" description="Penicillin binding protein A dimerisation" evidence="3">
    <location>
        <begin position="52"/>
        <end position="134"/>
    </location>
</feature>
<protein>
    <submittedName>
        <fullName evidence="4">Penicillin-binding protein 2</fullName>
    </submittedName>
</protein>
<feature type="domain" description="Penicillin-binding protein transpeptidase" evidence="2">
    <location>
        <begin position="157"/>
        <end position="474"/>
    </location>
</feature>
<dbReference type="Gene3D" id="3.90.1310.10">
    <property type="entry name" value="Penicillin-binding protein 2a (Domain 2)"/>
    <property type="match status" value="1"/>
</dbReference>
<evidence type="ECO:0000259" key="2">
    <source>
        <dbReference type="Pfam" id="PF00905"/>
    </source>
</evidence>
<dbReference type="GO" id="GO:0071972">
    <property type="term" value="F:peptidoglycan L,D-transpeptidase activity"/>
    <property type="evidence" value="ECO:0007669"/>
    <property type="project" value="TreeGrafter"/>
</dbReference>
<feature type="region of interest" description="Disordered" evidence="1">
    <location>
        <begin position="410"/>
        <end position="429"/>
    </location>
</feature>
<dbReference type="Pfam" id="PF00905">
    <property type="entry name" value="Transpeptidase"/>
    <property type="match status" value="1"/>
</dbReference>
<dbReference type="GO" id="GO:0008658">
    <property type="term" value="F:penicillin binding"/>
    <property type="evidence" value="ECO:0007669"/>
    <property type="project" value="InterPro"/>
</dbReference>
<dbReference type="Pfam" id="PF21922">
    <property type="entry name" value="PBP_dimer_2"/>
    <property type="match status" value="1"/>
</dbReference>
<dbReference type="AlphaFoldDB" id="A0A9D1RY97"/>
<evidence type="ECO:0000313" key="5">
    <source>
        <dbReference type="Proteomes" id="UP000824189"/>
    </source>
</evidence>
<evidence type="ECO:0000256" key="1">
    <source>
        <dbReference type="SAM" id="MobiDB-lite"/>
    </source>
</evidence>
<sequence>MNRSIRAVTIFSFLLVAVLIGNLTYIQGFQKESLAEHPRNTRQFLEAKSQERGRITAGGQVLAESIKNDSGFYNRQYPFAPAEYGSVVGYLSDRYGAAGIEASQNSILTGDDESLFAQQTWDLITGKDPAGANVDLTLVPNVQRVAYEELANKGYSGSVVALKPSTGEVLAMASTPSYDPSLITSTDPDASAANFESYANSPDSPLLNRATQQTQPPGSTFKVITTATALEAGDTPQTPVTAEAEITLPDTVTTLENYDGTACGAGGTTTLEEAFRRSCNTAFVEVSNRHGADALKDVSRKFGIGESINGLGLPVQTSTVGEIPDGAALGQSAIGQRDVSLTPLQNAVIAATIANGGKRMEPHLIRQITASDLSTLRTTKPKEEDQAISSETADTLRGLMVEAEQYAGGDASIASKTGTAEHGEDSRNSNPHAWYIAFSTTKDVAVAVLVENGGDRGQEATGGSVAAPIGRAVIRAAEQEQE</sequence>
<evidence type="ECO:0000259" key="3">
    <source>
        <dbReference type="Pfam" id="PF21922"/>
    </source>
</evidence>
<dbReference type="InterPro" id="IPR012338">
    <property type="entry name" value="Beta-lactam/transpept-like"/>
</dbReference>
<proteinExistence type="predicted"/>
<dbReference type="Proteomes" id="UP000824189">
    <property type="component" value="Unassembled WGS sequence"/>
</dbReference>
<accession>A0A9D1RY97</accession>
<dbReference type="GO" id="GO:0071555">
    <property type="term" value="P:cell wall organization"/>
    <property type="evidence" value="ECO:0007669"/>
    <property type="project" value="TreeGrafter"/>
</dbReference>
<gene>
    <name evidence="4" type="ORF">H9867_05620</name>
</gene>
<dbReference type="Gene3D" id="3.40.710.10">
    <property type="entry name" value="DD-peptidase/beta-lactamase superfamily"/>
    <property type="match status" value="1"/>
</dbReference>
<dbReference type="SUPFAM" id="SSF56601">
    <property type="entry name" value="beta-lactamase/transpeptidase-like"/>
    <property type="match status" value="1"/>
</dbReference>
<dbReference type="InterPro" id="IPR050515">
    <property type="entry name" value="Beta-lactam/transpept"/>
</dbReference>